<gene>
    <name evidence="3" type="ORF">BD626DRAFT_426787</name>
</gene>
<sequence>MDKSEKSPPQEQLESTFDRSASAVRSYAHKFEHSYGRQALDSGASFYNEHPALFAVVAVFLTLSLLPIATFIGFSLFIITSILLIALGCAACVIIAVELFLLFILISVLIIVAVFTFFVITSAAFTFAAFRLCQLAYRQGAAGLYQWINEVMSWISPSTTADAPIRLDATTTHEDSSEKSNGDIVLVDGEGRSREKNREVKLEDHYGT</sequence>
<dbReference type="EMBL" id="VDMD01000003">
    <property type="protein sequence ID" value="TRM67042.1"/>
    <property type="molecule type" value="Genomic_DNA"/>
</dbReference>
<reference evidence="3 4" key="1">
    <citation type="journal article" date="2019" name="New Phytol.">
        <title>Comparative genomics reveals unique wood-decay strategies and fruiting body development in the Schizophyllaceae.</title>
        <authorList>
            <person name="Almasi E."/>
            <person name="Sahu N."/>
            <person name="Krizsan K."/>
            <person name="Balint B."/>
            <person name="Kovacs G.M."/>
            <person name="Kiss B."/>
            <person name="Cseklye J."/>
            <person name="Drula E."/>
            <person name="Henrissat B."/>
            <person name="Nagy I."/>
            <person name="Chovatia M."/>
            <person name="Adam C."/>
            <person name="LaButti K."/>
            <person name="Lipzen A."/>
            <person name="Riley R."/>
            <person name="Grigoriev I.V."/>
            <person name="Nagy L.G."/>
        </authorList>
    </citation>
    <scope>NUCLEOTIDE SEQUENCE [LARGE SCALE GENOMIC DNA]</scope>
    <source>
        <strain evidence="3 4">NL-1724</strain>
    </source>
</reference>
<feature type="transmembrane region" description="Helical" evidence="2">
    <location>
        <begin position="52"/>
        <end position="69"/>
    </location>
</feature>
<dbReference type="STRING" id="97359.A0A550CQG7"/>
<evidence type="ECO:0000313" key="3">
    <source>
        <dbReference type="EMBL" id="TRM67042.1"/>
    </source>
</evidence>
<accession>A0A550CQG7</accession>
<dbReference type="OrthoDB" id="3159957at2759"/>
<keyword evidence="4" id="KW-1185">Reference proteome</keyword>
<protein>
    <submittedName>
        <fullName evidence="3">Uncharacterized protein</fullName>
    </submittedName>
</protein>
<feature type="region of interest" description="Disordered" evidence="1">
    <location>
        <begin position="189"/>
        <end position="208"/>
    </location>
</feature>
<dbReference type="Pfam" id="PF16015">
    <property type="entry name" value="Promethin"/>
    <property type="match status" value="1"/>
</dbReference>
<dbReference type="AlphaFoldDB" id="A0A550CQG7"/>
<comment type="caution">
    <text evidence="3">The sequence shown here is derived from an EMBL/GenBank/DDBJ whole genome shotgun (WGS) entry which is preliminary data.</text>
</comment>
<feature type="transmembrane region" description="Helical" evidence="2">
    <location>
        <begin position="76"/>
        <end position="97"/>
    </location>
</feature>
<proteinExistence type="predicted"/>
<name>A0A550CQG7_9AGAR</name>
<evidence type="ECO:0000313" key="4">
    <source>
        <dbReference type="Proteomes" id="UP000320762"/>
    </source>
</evidence>
<keyword evidence="2" id="KW-0472">Membrane</keyword>
<evidence type="ECO:0000256" key="1">
    <source>
        <dbReference type="SAM" id="MobiDB-lite"/>
    </source>
</evidence>
<organism evidence="3 4">
    <name type="scientific">Schizophyllum amplum</name>
    <dbReference type="NCBI Taxonomy" id="97359"/>
    <lineage>
        <taxon>Eukaryota</taxon>
        <taxon>Fungi</taxon>
        <taxon>Dikarya</taxon>
        <taxon>Basidiomycota</taxon>
        <taxon>Agaricomycotina</taxon>
        <taxon>Agaricomycetes</taxon>
        <taxon>Agaricomycetidae</taxon>
        <taxon>Agaricales</taxon>
        <taxon>Schizophyllaceae</taxon>
        <taxon>Schizophyllum</taxon>
    </lineage>
</organism>
<keyword evidence="2" id="KW-1133">Transmembrane helix</keyword>
<feature type="transmembrane region" description="Helical" evidence="2">
    <location>
        <begin position="103"/>
        <end position="130"/>
    </location>
</feature>
<evidence type="ECO:0000256" key="2">
    <source>
        <dbReference type="SAM" id="Phobius"/>
    </source>
</evidence>
<dbReference type="Proteomes" id="UP000320762">
    <property type="component" value="Unassembled WGS sequence"/>
</dbReference>
<keyword evidence="2" id="KW-0812">Transmembrane</keyword>